<evidence type="ECO:0008006" key="5">
    <source>
        <dbReference type="Google" id="ProtNLM"/>
    </source>
</evidence>
<evidence type="ECO:0000256" key="1">
    <source>
        <dbReference type="SAM" id="MobiDB-lite"/>
    </source>
</evidence>
<keyword evidence="4" id="KW-1185">Reference proteome</keyword>
<dbReference type="AlphaFoldDB" id="A0A6A5WMU1"/>
<sequence>MQLKSSPCAVSLFLSNLSLAIDLIIMGCWPQNFNIPIIPLYQTYYLPSPTPSPAPRDNNMDCRDRMTREKEKYEKLKKRAIEINEKRKAAEKKTKDLIEKSKTDKKRQALIKRTTGQLQQ</sequence>
<evidence type="ECO:0000313" key="4">
    <source>
        <dbReference type="Proteomes" id="UP000799779"/>
    </source>
</evidence>
<protein>
    <recommendedName>
        <fullName evidence="5">rRNA-processing protein</fullName>
    </recommendedName>
</protein>
<name>A0A6A5WMU1_9PLEO</name>
<feature type="compositionally biased region" description="Basic and acidic residues" evidence="1">
    <location>
        <begin position="88"/>
        <end position="102"/>
    </location>
</feature>
<gene>
    <name evidence="3" type="ORF">P154DRAFT_521039</name>
</gene>
<organism evidence="3 4">
    <name type="scientific">Amniculicola lignicola CBS 123094</name>
    <dbReference type="NCBI Taxonomy" id="1392246"/>
    <lineage>
        <taxon>Eukaryota</taxon>
        <taxon>Fungi</taxon>
        <taxon>Dikarya</taxon>
        <taxon>Ascomycota</taxon>
        <taxon>Pezizomycotina</taxon>
        <taxon>Dothideomycetes</taxon>
        <taxon>Pleosporomycetidae</taxon>
        <taxon>Pleosporales</taxon>
        <taxon>Amniculicolaceae</taxon>
        <taxon>Amniculicola</taxon>
    </lineage>
</organism>
<feature type="region of interest" description="Disordered" evidence="1">
    <location>
        <begin position="88"/>
        <end position="120"/>
    </location>
</feature>
<accession>A0A6A5WMU1</accession>
<feature type="chain" id="PRO_5025437454" description="rRNA-processing protein" evidence="2">
    <location>
        <begin position="21"/>
        <end position="120"/>
    </location>
</feature>
<dbReference type="EMBL" id="ML977578">
    <property type="protein sequence ID" value="KAF2002204.1"/>
    <property type="molecule type" value="Genomic_DNA"/>
</dbReference>
<keyword evidence="2" id="KW-0732">Signal</keyword>
<feature type="signal peptide" evidence="2">
    <location>
        <begin position="1"/>
        <end position="20"/>
    </location>
</feature>
<proteinExistence type="predicted"/>
<evidence type="ECO:0000256" key="2">
    <source>
        <dbReference type="SAM" id="SignalP"/>
    </source>
</evidence>
<evidence type="ECO:0000313" key="3">
    <source>
        <dbReference type="EMBL" id="KAF2002204.1"/>
    </source>
</evidence>
<reference evidence="3" key="1">
    <citation type="journal article" date="2020" name="Stud. Mycol.">
        <title>101 Dothideomycetes genomes: a test case for predicting lifestyles and emergence of pathogens.</title>
        <authorList>
            <person name="Haridas S."/>
            <person name="Albert R."/>
            <person name="Binder M."/>
            <person name="Bloem J."/>
            <person name="Labutti K."/>
            <person name="Salamov A."/>
            <person name="Andreopoulos B."/>
            <person name="Baker S."/>
            <person name="Barry K."/>
            <person name="Bills G."/>
            <person name="Bluhm B."/>
            <person name="Cannon C."/>
            <person name="Castanera R."/>
            <person name="Culley D."/>
            <person name="Daum C."/>
            <person name="Ezra D."/>
            <person name="Gonzalez J."/>
            <person name="Henrissat B."/>
            <person name="Kuo A."/>
            <person name="Liang C."/>
            <person name="Lipzen A."/>
            <person name="Lutzoni F."/>
            <person name="Magnuson J."/>
            <person name="Mondo S."/>
            <person name="Nolan M."/>
            <person name="Ohm R."/>
            <person name="Pangilinan J."/>
            <person name="Park H.-J."/>
            <person name="Ramirez L."/>
            <person name="Alfaro M."/>
            <person name="Sun H."/>
            <person name="Tritt A."/>
            <person name="Yoshinaga Y."/>
            <person name="Zwiers L.-H."/>
            <person name="Turgeon B."/>
            <person name="Goodwin S."/>
            <person name="Spatafora J."/>
            <person name="Crous P."/>
            <person name="Grigoriev I."/>
        </authorList>
    </citation>
    <scope>NUCLEOTIDE SEQUENCE</scope>
    <source>
        <strain evidence="3">CBS 123094</strain>
    </source>
</reference>
<dbReference type="Proteomes" id="UP000799779">
    <property type="component" value="Unassembled WGS sequence"/>
</dbReference>